<dbReference type="AlphaFoldDB" id="A0A830I4S2"/>
<organism evidence="5 6">
    <name type="scientific">Pycnococcus provasolii</name>
    <dbReference type="NCBI Taxonomy" id="41880"/>
    <lineage>
        <taxon>Eukaryota</taxon>
        <taxon>Viridiplantae</taxon>
        <taxon>Chlorophyta</taxon>
        <taxon>Pseudoscourfieldiophyceae</taxon>
        <taxon>Pseudoscourfieldiales</taxon>
        <taxon>Pycnococcaceae</taxon>
        <taxon>Pycnococcus</taxon>
    </lineage>
</organism>
<sequence>MASPPRGKALAGAGSALLAGAGSSSSLSSSLAESALRVVLQEMISRHRLSYTFLARIMTLSSGCRLLAKQAMPELAKCVYRGGRTALYLAAAKGRTAWVRQLLEAGAEVDAITNVDYEDTPAHQAARNGHTEVLRLLIQAGANVDYQQGNGWSTVHRSCWRGHVECLRLILDAGPDLELVDNASLLVRFGRIAPSTKSSSLRAAAAAAAAAAGVALRVYGLLLLTAREYRVSVSTMWEEEGEGPLQEVHGIFVRAAQTTPPLPRNLERIEQHLADSHLWTRRDELLHIADPRGVYYERMGMLPLLVRKTNYILDLAQQQEGGDHHTDNNNNGDQNVHYVRVGYVPVILNVRDYFCARMTILPRLPWDGADHNAITWFDRLLCGKTLGEKPRPAPLPPHRLTSRSATRQDGPDYPLFKINNMMHRRVDVVARVTCPETVHLCAAVCHGDLDSARRILSDAVRTGDMAGLTRVINAYGAMVVRLSWAQEGEELRNNDSCTLFGTPMMFALLYERREMLSVLYAANAKMLPDVVESRLRRSYVVPFFMADAESATDMHLVGHVVRDQWVRETWDRYERHEPPPSVPLENSYLVDVEHDLRNMPDNFRKSMRSLLLSLHRLNIHIPDGVMRKILEHSYAALVFDITHPQDVQMATWRREWTR</sequence>
<dbReference type="PROSITE" id="PS50297">
    <property type="entry name" value="ANK_REP_REGION"/>
    <property type="match status" value="3"/>
</dbReference>
<feature type="repeat" description="ANK" evidence="3">
    <location>
        <begin position="82"/>
        <end position="114"/>
    </location>
</feature>
<evidence type="ECO:0000256" key="4">
    <source>
        <dbReference type="SAM" id="MobiDB-lite"/>
    </source>
</evidence>
<name>A0A830I4S2_9CHLO</name>
<feature type="repeat" description="ANK" evidence="3">
    <location>
        <begin position="117"/>
        <end position="149"/>
    </location>
</feature>
<dbReference type="PANTHER" id="PTHR24171:SF10">
    <property type="entry name" value="ANKYRIN REPEAT DOMAIN-CONTAINING PROTEIN 29-LIKE"/>
    <property type="match status" value="1"/>
</dbReference>
<dbReference type="EMBL" id="BNJQ01000038">
    <property type="protein sequence ID" value="GHP12019.1"/>
    <property type="molecule type" value="Genomic_DNA"/>
</dbReference>
<gene>
    <name evidence="5" type="ORF">PPROV_001074600</name>
</gene>
<proteinExistence type="predicted"/>
<accession>A0A830I4S2</accession>
<evidence type="ECO:0000313" key="6">
    <source>
        <dbReference type="Proteomes" id="UP000660262"/>
    </source>
</evidence>
<dbReference type="PROSITE" id="PS50088">
    <property type="entry name" value="ANK_REPEAT"/>
    <property type="match status" value="3"/>
</dbReference>
<feature type="region of interest" description="Disordered" evidence="4">
    <location>
        <begin position="388"/>
        <end position="407"/>
    </location>
</feature>
<dbReference type="InterPro" id="IPR002110">
    <property type="entry name" value="Ankyrin_rpt"/>
</dbReference>
<dbReference type="InterPro" id="IPR036770">
    <property type="entry name" value="Ankyrin_rpt-contain_sf"/>
</dbReference>
<dbReference type="SMART" id="SM00248">
    <property type="entry name" value="ANK"/>
    <property type="match status" value="3"/>
</dbReference>
<dbReference type="Gene3D" id="1.25.40.20">
    <property type="entry name" value="Ankyrin repeat-containing domain"/>
    <property type="match status" value="1"/>
</dbReference>
<dbReference type="Pfam" id="PF13637">
    <property type="entry name" value="Ank_4"/>
    <property type="match status" value="1"/>
</dbReference>
<evidence type="ECO:0000256" key="1">
    <source>
        <dbReference type="ARBA" id="ARBA00022737"/>
    </source>
</evidence>
<dbReference type="SUPFAM" id="SSF48403">
    <property type="entry name" value="Ankyrin repeat"/>
    <property type="match status" value="1"/>
</dbReference>
<keyword evidence="6" id="KW-1185">Reference proteome</keyword>
<dbReference type="Proteomes" id="UP000660262">
    <property type="component" value="Unassembled WGS sequence"/>
</dbReference>
<evidence type="ECO:0000256" key="3">
    <source>
        <dbReference type="PROSITE-ProRule" id="PRU00023"/>
    </source>
</evidence>
<dbReference type="OrthoDB" id="539213at2759"/>
<dbReference type="Pfam" id="PF00023">
    <property type="entry name" value="Ank"/>
    <property type="match status" value="1"/>
</dbReference>
<dbReference type="PANTHER" id="PTHR24171">
    <property type="entry name" value="ANKYRIN REPEAT DOMAIN-CONTAINING PROTEIN 39-RELATED"/>
    <property type="match status" value="1"/>
</dbReference>
<keyword evidence="1" id="KW-0677">Repeat</keyword>
<feature type="repeat" description="ANK" evidence="3">
    <location>
        <begin position="150"/>
        <end position="182"/>
    </location>
</feature>
<keyword evidence="2 3" id="KW-0040">ANK repeat</keyword>
<protein>
    <submittedName>
        <fullName evidence="5">Uncharacterized protein</fullName>
    </submittedName>
</protein>
<reference evidence="5" key="1">
    <citation type="submission" date="2020-10" db="EMBL/GenBank/DDBJ databases">
        <title>Unveiling of a novel bifunctional photoreceptor, Dualchrome1, isolated from a cosmopolitan green alga.</title>
        <authorList>
            <person name="Suzuki S."/>
            <person name="Kawachi M."/>
        </authorList>
    </citation>
    <scope>NUCLEOTIDE SEQUENCE</scope>
    <source>
        <strain evidence="5">NIES 2893</strain>
    </source>
</reference>
<evidence type="ECO:0000313" key="5">
    <source>
        <dbReference type="EMBL" id="GHP12019.1"/>
    </source>
</evidence>
<evidence type="ECO:0000256" key="2">
    <source>
        <dbReference type="ARBA" id="ARBA00023043"/>
    </source>
</evidence>
<comment type="caution">
    <text evidence="5">The sequence shown here is derived from an EMBL/GenBank/DDBJ whole genome shotgun (WGS) entry which is preliminary data.</text>
</comment>